<evidence type="ECO:0000313" key="2">
    <source>
        <dbReference type="Proteomes" id="UP000564496"/>
    </source>
</evidence>
<keyword evidence="2" id="KW-1185">Reference proteome</keyword>
<organism evidence="1 2">
    <name type="scientific">Nocardioides panzhihuensis</name>
    <dbReference type="NCBI Taxonomy" id="860243"/>
    <lineage>
        <taxon>Bacteria</taxon>
        <taxon>Bacillati</taxon>
        <taxon>Actinomycetota</taxon>
        <taxon>Actinomycetes</taxon>
        <taxon>Propionibacteriales</taxon>
        <taxon>Nocardioidaceae</taxon>
        <taxon>Nocardioides</taxon>
    </lineage>
</organism>
<dbReference type="RefSeq" id="WP_179657601.1">
    <property type="nucleotide sequence ID" value="NZ_JACBZR010000001.1"/>
</dbReference>
<gene>
    <name evidence="1" type="ORF">BJ988_001663</name>
</gene>
<protein>
    <submittedName>
        <fullName evidence="1">Uncharacterized protein</fullName>
    </submittedName>
</protein>
<reference evidence="1 2" key="1">
    <citation type="submission" date="2020-07" db="EMBL/GenBank/DDBJ databases">
        <title>Sequencing the genomes of 1000 actinobacteria strains.</title>
        <authorList>
            <person name="Klenk H.-P."/>
        </authorList>
    </citation>
    <scope>NUCLEOTIDE SEQUENCE [LARGE SCALE GENOMIC DNA]</scope>
    <source>
        <strain evidence="1 2">DSM 26487</strain>
    </source>
</reference>
<proteinExistence type="predicted"/>
<evidence type="ECO:0000313" key="1">
    <source>
        <dbReference type="EMBL" id="NYI77015.1"/>
    </source>
</evidence>
<dbReference type="Proteomes" id="UP000564496">
    <property type="component" value="Unassembled WGS sequence"/>
</dbReference>
<dbReference type="AlphaFoldDB" id="A0A7Z0IRP5"/>
<dbReference type="EMBL" id="JACBZR010000001">
    <property type="protein sequence ID" value="NYI77015.1"/>
    <property type="molecule type" value="Genomic_DNA"/>
</dbReference>
<comment type="caution">
    <text evidence="1">The sequence shown here is derived from an EMBL/GenBank/DDBJ whole genome shotgun (WGS) entry which is preliminary data.</text>
</comment>
<sequence length="128" mass="14345">MDDINTNEALTICRRASSLLVVLADHADEAGLEDLAVYLMNARAELVLRPWRAPWAEQVPVKGLSLSRGIAMVLDLLDGLWEETEEMDGIVAIAMARLWVVDGVRWLDGAARKIAEAYRNSVVEQWRK</sequence>
<accession>A0A7Z0IRP5</accession>
<name>A0A7Z0IRP5_9ACTN</name>